<evidence type="ECO:0000256" key="6">
    <source>
        <dbReference type="ARBA" id="ARBA00011738"/>
    </source>
</evidence>
<dbReference type="SUPFAM" id="SSF49503">
    <property type="entry name" value="Cupredoxins"/>
    <property type="match status" value="1"/>
</dbReference>
<feature type="binding site" evidence="18">
    <location>
        <position position="266"/>
    </location>
    <ligand>
        <name>Ca(2+)</name>
        <dbReference type="ChEBI" id="CHEBI:29108"/>
        <label>2</label>
    </ligand>
</feature>
<dbReference type="AlphaFoldDB" id="A0A972JK80"/>
<dbReference type="Gene3D" id="2.130.10.10">
    <property type="entry name" value="YVTN repeat-like/Quinoprotein amine dehydrogenase"/>
    <property type="match status" value="1"/>
</dbReference>
<comment type="catalytic activity">
    <reaction evidence="17 18">
        <text>N2 + 2 Fe(III)-[cytochrome c] + H2O = nitrous oxide + 2 Fe(II)-[cytochrome c] + 2 H(+)</text>
        <dbReference type="Rhea" id="RHEA:43108"/>
        <dbReference type="Rhea" id="RHEA-COMP:10350"/>
        <dbReference type="Rhea" id="RHEA-COMP:14399"/>
        <dbReference type="ChEBI" id="CHEBI:15377"/>
        <dbReference type="ChEBI" id="CHEBI:15378"/>
        <dbReference type="ChEBI" id="CHEBI:17045"/>
        <dbReference type="ChEBI" id="CHEBI:17997"/>
        <dbReference type="ChEBI" id="CHEBI:29033"/>
        <dbReference type="ChEBI" id="CHEBI:29034"/>
        <dbReference type="EC" id="1.7.2.4"/>
    </reaction>
</comment>
<feature type="binding site" evidence="18">
    <location>
        <position position="488"/>
    </location>
    <ligand>
        <name>Cu cation</name>
        <dbReference type="ChEBI" id="CHEBI:23378"/>
        <label>Z4</label>
    </ligand>
</feature>
<dbReference type="GO" id="GO:0004129">
    <property type="term" value="F:cytochrome-c oxidase activity"/>
    <property type="evidence" value="ECO:0007669"/>
    <property type="project" value="InterPro"/>
</dbReference>
<accession>A0A972JK80</accession>
<comment type="subunit">
    <text evidence="6 18">Homodimer.</text>
</comment>
<feature type="binding site" evidence="18">
    <location>
        <position position="177"/>
    </location>
    <ligand>
        <name>Cu cation</name>
        <dbReference type="ChEBI" id="CHEBI:23378"/>
        <label>Z2</label>
    </ligand>
</feature>
<dbReference type="Pfam" id="PF18793">
    <property type="entry name" value="nos_propeller_2"/>
    <property type="match status" value="1"/>
</dbReference>
<dbReference type="EMBL" id="JAAXYH010000018">
    <property type="protein sequence ID" value="NMH66893.1"/>
    <property type="molecule type" value="Genomic_DNA"/>
</dbReference>
<evidence type="ECO:0000256" key="4">
    <source>
        <dbReference type="ARBA" id="ARBA00006790"/>
    </source>
</evidence>
<evidence type="ECO:0000256" key="14">
    <source>
        <dbReference type="ARBA" id="ARBA00023008"/>
    </source>
</evidence>
<dbReference type="PANTHER" id="PTHR42838">
    <property type="entry name" value="CYTOCHROME C OXIDASE SUBUNIT II"/>
    <property type="match status" value="1"/>
</dbReference>
<evidence type="ECO:0000256" key="1">
    <source>
        <dbReference type="ARBA" id="ARBA00003034"/>
    </source>
</evidence>
<feature type="binding site" evidence="18">
    <location>
        <position position="129"/>
    </location>
    <ligand>
        <name>Cu cation</name>
        <dbReference type="ChEBI" id="CHEBI:23378"/>
        <label>Z3</label>
    </ligand>
</feature>
<dbReference type="CDD" id="cd04223">
    <property type="entry name" value="N2OR_C"/>
    <property type="match status" value="1"/>
</dbReference>
<dbReference type="InterPro" id="IPR015943">
    <property type="entry name" value="WD40/YVTN_repeat-like_dom_sf"/>
</dbReference>
<feature type="binding site" evidence="18">
    <location>
        <position position="614"/>
    </location>
    <ligand>
        <name>Cu cation</name>
        <dbReference type="ChEBI" id="CHEBI:23378"/>
        <label>A2</label>
    </ligand>
</feature>
<feature type="binding site" evidence="18">
    <location>
        <position position="463"/>
    </location>
    <ligand>
        <name>Ca(2+)</name>
        <dbReference type="ChEBI" id="CHEBI:29108"/>
        <label>1</label>
    </ligand>
</feature>
<evidence type="ECO:0000256" key="11">
    <source>
        <dbReference type="ARBA" id="ARBA00022764"/>
    </source>
</evidence>
<evidence type="ECO:0000259" key="19">
    <source>
        <dbReference type="PROSITE" id="PS50857"/>
    </source>
</evidence>
<dbReference type="GO" id="GO:0042597">
    <property type="term" value="C:periplasmic space"/>
    <property type="evidence" value="ECO:0007669"/>
    <property type="project" value="UniProtKB-SubCell"/>
</dbReference>
<dbReference type="InterPro" id="IPR041142">
    <property type="entry name" value="NOS_propeller_2"/>
</dbReference>
<evidence type="ECO:0000313" key="21">
    <source>
        <dbReference type="Proteomes" id="UP000737113"/>
    </source>
</evidence>
<evidence type="ECO:0000256" key="3">
    <source>
        <dbReference type="ARBA" id="ARBA00004779"/>
    </source>
</evidence>
<comment type="pathway">
    <text evidence="3">Nitrogen metabolism; nitrate reduction (denitrification); dinitrogen from nitrate: step 4/4.</text>
</comment>
<dbReference type="EC" id="1.7.2.4" evidence="7 18"/>
<feature type="binding site" evidence="18">
    <location>
        <position position="612"/>
    </location>
    <ligand>
        <name>Cu cation</name>
        <dbReference type="ChEBI" id="CHEBI:23378"/>
        <label>A1</label>
    </ligand>
</feature>
<dbReference type="Proteomes" id="UP000737113">
    <property type="component" value="Unassembled WGS sequence"/>
</dbReference>
<reference evidence="20" key="1">
    <citation type="submission" date="2020-04" db="EMBL/GenBank/DDBJ databases">
        <title>Description of Shewanella salipaludis sp. nov., isolated from a salt marsh.</title>
        <authorList>
            <person name="Park S."/>
            <person name="Yoon J.-H."/>
        </authorList>
    </citation>
    <scope>NUCLEOTIDE SEQUENCE</scope>
    <source>
        <strain evidence="20">SHSM-M6</strain>
    </source>
</reference>
<dbReference type="InterPro" id="IPR006311">
    <property type="entry name" value="TAT_signal"/>
</dbReference>
<feature type="binding site" evidence="18">
    <location>
        <position position="612"/>
    </location>
    <ligand>
        <name>Cu cation</name>
        <dbReference type="ChEBI" id="CHEBI:23378"/>
        <label>A2</label>
    </ligand>
</feature>
<dbReference type="InterPro" id="IPR008972">
    <property type="entry name" value="Cupredoxin"/>
</dbReference>
<comment type="cofactor">
    <cofactor evidence="18">
        <name>Cu cation</name>
        <dbReference type="ChEBI" id="CHEBI:23378"/>
    </cofactor>
    <text evidence="18">Binds 6 Cu cations per subunit. Each subunit contains 2 copper centers; Cu(A) (binuclear) and Cu(Z) (tetranuclear). Cu(Z) is thought to be the site of nitrous oxide reduction.</text>
</comment>
<dbReference type="PROSITE" id="PS50857">
    <property type="entry name" value="COX2_CUA"/>
    <property type="match status" value="1"/>
</dbReference>
<protein>
    <recommendedName>
        <fullName evidence="8 18">Nitrous-oxide reductase</fullName>
        <ecNumber evidence="7 18">1.7.2.4</ecNumber>
    </recommendedName>
    <alternativeName>
        <fullName evidence="15 18">N(2)OR</fullName>
    </alternativeName>
    <alternativeName>
        <fullName evidence="16 18">N2O reductase</fullName>
    </alternativeName>
</protein>
<feature type="binding site" evidence="18">
    <location>
        <position position="620"/>
    </location>
    <ligand>
        <name>Cu cation</name>
        <dbReference type="ChEBI" id="CHEBI:23378"/>
        <label>A2</label>
    </ligand>
</feature>
<evidence type="ECO:0000256" key="17">
    <source>
        <dbReference type="ARBA" id="ARBA00049555"/>
    </source>
</evidence>
<dbReference type="Gene3D" id="2.60.40.420">
    <property type="entry name" value="Cupredoxins - blue copper proteins"/>
    <property type="match status" value="1"/>
</dbReference>
<comment type="subcellular location">
    <subcellularLocation>
        <location evidence="2 18">Periplasm</location>
    </subcellularLocation>
</comment>
<feature type="binding site" evidence="18">
    <location>
        <position position="623"/>
    </location>
    <ligand>
        <name>Cu cation</name>
        <dbReference type="ChEBI" id="CHEBI:23378"/>
        <label>A1</label>
    </ligand>
</feature>
<dbReference type="NCBIfam" id="TIGR04244">
    <property type="entry name" value="nitrous_NosZ_RR"/>
    <property type="match status" value="1"/>
</dbReference>
<feature type="binding site" evidence="18">
    <location>
        <position position="321"/>
    </location>
    <ligand>
        <name>Cu cation</name>
        <dbReference type="ChEBI" id="CHEBI:23378"/>
        <label>Z1</label>
    </ligand>
</feature>
<dbReference type="RefSeq" id="WP_169565620.1">
    <property type="nucleotide sequence ID" value="NZ_JAAXYH010000018.1"/>
</dbReference>
<evidence type="ECO:0000256" key="9">
    <source>
        <dbReference type="ARBA" id="ARBA00022723"/>
    </source>
</evidence>
<keyword evidence="12 18" id="KW-0106">Calcium</keyword>
<comment type="similarity">
    <text evidence="4 18">In the C-terminal section; belongs to the cytochrome c oxidase subunit 2 family.</text>
</comment>
<dbReference type="GO" id="GO:0005509">
    <property type="term" value="F:calcium ion binding"/>
    <property type="evidence" value="ECO:0007669"/>
    <property type="project" value="UniProtKB-UniRule"/>
</dbReference>
<comment type="PTM">
    <text evidence="18">Predicted to be exported by the Tat system. The position of the signal peptide cleavage has not been experimentally proven.</text>
</comment>
<evidence type="ECO:0000313" key="20">
    <source>
        <dbReference type="EMBL" id="NMH66893.1"/>
    </source>
</evidence>
<organism evidence="20 21">
    <name type="scientific">Shewanella salipaludis</name>
    <dbReference type="NCBI Taxonomy" id="2723052"/>
    <lineage>
        <taxon>Bacteria</taxon>
        <taxon>Pseudomonadati</taxon>
        <taxon>Pseudomonadota</taxon>
        <taxon>Gammaproteobacteria</taxon>
        <taxon>Alteromonadales</taxon>
        <taxon>Shewanellaceae</taxon>
        <taxon>Shewanella</taxon>
    </lineage>
</organism>
<evidence type="ECO:0000256" key="13">
    <source>
        <dbReference type="ARBA" id="ARBA00023002"/>
    </source>
</evidence>
<proteinExistence type="inferred from homology"/>
<evidence type="ECO:0000256" key="18">
    <source>
        <dbReference type="HAMAP-Rule" id="MF_00716"/>
    </source>
</evidence>
<feature type="region of interest" description="COX2-like" evidence="18">
    <location>
        <begin position="536"/>
        <end position="631"/>
    </location>
</feature>
<comment type="caution">
    <text evidence="20">The sequence shown here is derived from an EMBL/GenBank/DDBJ whole genome shotgun (WGS) entry which is preliminary data.</text>
</comment>
<keyword evidence="10 18" id="KW-0732">Signal</keyword>
<dbReference type="InterPro" id="IPR023644">
    <property type="entry name" value="NO_Rdtase"/>
</dbReference>
<feature type="binding site" evidence="18">
    <location>
        <position position="128"/>
    </location>
    <ligand>
        <name>Cu cation</name>
        <dbReference type="ChEBI" id="CHEBI:23378"/>
        <label>Z2</label>
    </ligand>
</feature>
<keyword evidence="11 18" id="KW-0574">Periplasm</keyword>
<dbReference type="GO" id="GO:0005507">
    <property type="term" value="F:copper ion binding"/>
    <property type="evidence" value="ECO:0007669"/>
    <property type="project" value="UniProtKB-UniRule"/>
</dbReference>
<keyword evidence="14 18" id="KW-0186">Copper</keyword>
<evidence type="ECO:0000256" key="8">
    <source>
        <dbReference type="ARBA" id="ARBA00016560"/>
    </source>
</evidence>
<evidence type="ECO:0000256" key="15">
    <source>
        <dbReference type="ARBA" id="ARBA00031077"/>
    </source>
</evidence>
<feature type="binding site" evidence="18">
    <location>
        <position position="427"/>
    </location>
    <ligand>
        <name>Cu cation</name>
        <dbReference type="ChEBI" id="CHEBI:23378"/>
        <label>Z3</label>
    </ligand>
</feature>
<dbReference type="GO" id="GO:0016020">
    <property type="term" value="C:membrane"/>
    <property type="evidence" value="ECO:0007669"/>
    <property type="project" value="InterPro"/>
</dbReference>
<evidence type="ECO:0000256" key="2">
    <source>
        <dbReference type="ARBA" id="ARBA00004418"/>
    </source>
</evidence>
<feature type="binding site" evidence="18">
    <location>
        <position position="616"/>
    </location>
    <ligand>
        <name>Cu cation</name>
        <dbReference type="ChEBI" id="CHEBI:23378"/>
        <label>A1</label>
    </ligand>
</feature>
<dbReference type="PROSITE" id="PS51318">
    <property type="entry name" value="TAT"/>
    <property type="match status" value="1"/>
</dbReference>
<dbReference type="InterPro" id="IPR051403">
    <property type="entry name" value="NosZ/Cyto_c_oxidase_sub2"/>
</dbReference>
<gene>
    <name evidence="18" type="primary">nosZ</name>
    <name evidence="20" type="ORF">HC757_17175</name>
</gene>
<dbReference type="InterPro" id="IPR001505">
    <property type="entry name" value="Copper_CuA"/>
</dbReference>
<evidence type="ECO:0000256" key="10">
    <source>
        <dbReference type="ARBA" id="ARBA00022729"/>
    </source>
</evidence>
<feature type="binding site" evidence="18">
    <location>
        <position position="255"/>
    </location>
    <ligand>
        <name>Ca(2+)</name>
        <dbReference type="ChEBI" id="CHEBI:29108"/>
        <label>2</label>
    </ligand>
</feature>
<feature type="binding site" evidence="18">
    <location>
        <position position="577"/>
    </location>
    <ligand>
        <name>Cu cation</name>
        <dbReference type="ChEBI" id="CHEBI:23378"/>
        <label>A1</label>
    </ligand>
</feature>
<dbReference type="InterPro" id="IPR011045">
    <property type="entry name" value="N2O_reductase_N"/>
</dbReference>
<dbReference type="SUPFAM" id="SSF50974">
    <property type="entry name" value="Nitrous oxide reductase, N-terminal domain"/>
    <property type="match status" value="1"/>
</dbReference>
<keyword evidence="21" id="KW-1185">Reference proteome</keyword>
<dbReference type="InterPro" id="IPR034205">
    <property type="entry name" value="N2OR_C"/>
</dbReference>
<feature type="binding site" evidence="18">
    <location>
        <position position="319"/>
    </location>
    <ligand>
        <name>Ca(2+)</name>
        <dbReference type="ChEBI" id="CHEBI:29108"/>
        <label>2</label>
    </ligand>
</feature>
<feature type="domain" description="Cytochrome oxidase subunit II copper A binding" evidence="19">
    <location>
        <begin position="533"/>
        <end position="631"/>
    </location>
</feature>
<dbReference type="PROSITE" id="PS00078">
    <property type="entry name" value="COX2"/>
    <property type="match status" value="1"/>
</dbReference>
<feature type="binding site" evidence="18">
    <location>
        <position position="376"/>
    </location>
    <ligand>
        <name>Cu cation</name>
        <dbReference type="ChEBI" id="CHEBI:23378"/>
        <label>Z1</label>
    </ligand>
</feature>
<name>A0A972JK80_9GAMM</name>
<dbReference type="GO" id="GO:0050304">
    <property type="term" value="F:nitrous-oxide reductase activity"/>
    <property type="evidence" value="ECO:0007669"/>
    <property type="project" value="UniProtKB-UniRule"/>
</dbReference>
<sequence length="631" mass="69990">MHNNDDTGQDKKSGLQSAERRNFIGRTALLGAGAVAAPMTATMFATMAKANAAEAANSPVVHPGELDEYYGFWSGGHSGEVRIMGVPSMRELMRIPVFNTDSATGWGLTNESKRIKGDSAHLLTGDSHHPHMSMTDGRYNGKYVFINDKANSRVARIRCDVMKTDKMITVPNVQAIHGLRVQKVPYTKYVICNGEFEIPMNNDGKGSLEDVSSYRSLFNVIDAETMEVAFQVMVDGNLDNTDADYDGKYFASTCYNSEMGMTLSDMIASERDHVVVFSLERCEAALKAGKFKTYNGNKVPVLDGRKGSELTRYIPVPKSPHGLNTSPNGEYFVANGKLSPTVSVISIKKLDALFNDKIQPRDAIVAEPELGLGPLHTAFDDKGNAYTTLFLDSQIAKWSVKDAIRAYKGEKVNYLRQKLDVHYQPGHNHTSQGETRDADGKWLVSLCKFSKDRFLPVGPLRPENDQLIDISGDEMKLVHDGPTFAEPHDCIMVHRSKLKPQKLWTRDDPIFAETVAMAEQDGVNLMADNKVIRKGNKVTVYMTSIAPTYGLSEFKVKLGDEVTVVVTNLDQVEDVTHGFCMTNHGVQMEIGPQATSSITFIADKPGVQWYYCNWFCHALHMEMRGRMLVEA</sequence>
<evidence type="ECO:0000256" key="5">
    <source>
        <dbReference type="ARBA" id="ARBA00010372"/>
    </source>
</evidence>
<feature type="binding site" evidence="18">
    <location>
        <position position="448"/>
    </location>
    <ligand>
        <name>Ca(2+)</name>
        <dbReference type="ChEBI" id="CHEBI:29108"/>
        <label>1</label>
    </ligand>
</feature>
<dbReference type="Pfam" id="PF18764">
    <property type="entry name" value="nos_propeller"/>
    <property type="match status" value="1"/>
</dbReference>
<dbReference type="InterPro" id="IPR002429">
    <property type="entry name" value="CcO_II-like_C"/>
</dbReference>
<feature type="binding site" evidence="18">
    <location>
        <position position="272"/>
    </location>
    <ligand>
        <name>Ca(2+)</name>
        <dbReference type="ChEBI" id="CHEBI:29108"/>
        <label>2</label>
    </ligand>
</feature>
<keyword evidence="13 18" id="KW-0560">Oxidoreductase</keyword>
<keyword evidence="9 18" id="KW-0479">Metal-binding</keyword>
<evidence type="ECO:0000256" key="12">
    <source>
        <dbReference type="ARBA" id="ARBA00022837"/>
    </source>
</evidence>
<evidence type="ECO:0000256" key="16">
    <source>
        <dbReference type="ARBA" id="ARBA00032847"/>
    </source>
</evidence>
<comment type="cofactor">
    <cofactor evidence="18">
        <name>Ca(2+)</name>
        <dbReference type="ChEBI" id="CHEBI:29108"/>
    </cofactor>
    <text evidence="18">Binds 2 calcium ions per subunit.</text>
</comment>
<comment type="function">
    <text evidence="1 18">Nitrous-oxide reductase is part of a bacterial respiratory system which is activated under anaerobic conditions in the presence of nitrate or nitrous oxide.</text>
</comment>
<evidence type="ECO:0000256" key="7">
    <source>
        <dbReference type="ARBA" id="ARBA00011896"/>
    </source>
</evidence>
<feature type="binding site" evidence="18">
    <location>
        <position position="258"/>
    </location>
    <ligand>
        <name>Ca(2+)</name>
        <dbReference type="ChEBI" id="CHEBI:29108"/>
        <label>2</label>
    </ligand>
</feature>
<feature type="binding site" evidence="18">
    <location>
        <position position="616"/>
    </location>
    <ligand>
        <name>Cu cation</name>
        <dbReference type="ChEBI" id="CHEBI:23378"/>
        <label>A2</label>
    </ligand>
</feature>
<dbReference type="HAMAP" id="MF_00716">
    <property type="entry name" value="NosZ"/>
    <property type="match status" value="1"/>
</dbReference>
<comment type="similarity">
    <text evidence="5 18">Belongs to the NosZ family.</text>
</comment>
<dbReference type="PANTHER" id="PTHR42838:SF2">
    <property type="entry name" value="NITROUS-OXIDE REDUCTASE"/>
    <property type="match status" value="1"/>
</dbReference>
<dbReference type="InterPro" id="IPR041114">
    <property type="entry name" value="Nos_propeller"/>
</dbReference>